<gene>
    <name evidence="1" type="ORF">METZ01_LOCUS193358</name>
</gene>
<accession>A0A382DRC2</accession>
<protein>
    <recommendedName>
        <fullName evidence="2">ThuA-like domain-containing protein</fullName>
    </recommendedName>
</protein>
<proteinExistence type="predicted"/>
<sequence length="96" mass="10606">MEKNNDIQVIAWSEFTEPQSVYPTGIHGCLAEHLNSCQGITASVSGIEDPDQGVSEEQLESADVLMWFGHIKHGDIEDISVERIVKHVKENGLGFL</sequence>
<dbReference type="EMBL" id="UINC01040516">
    <property type="protein sequence ID" value="SVB40504.1"/>
    <property type="molecule type" value="Genomic_DNA"/>
</dbReference>
<evidence type="ECO:0000313" key="1">
    <source>
        <dbReference type="EMBL" id="SVB40504.1"/>
    </source>
</evidence>
<dbReference type="SUPFAM" id="SSF52317">
    <property type="entry name" value="Class I glutamine amidotransferase-like"/>
    <property type="match status" value="1"/>
</dbReference>
<name>A0A382DRC2_9ZZZZ</name>
<dbReference type="AlphaFoldDB" id="A0A382DRC2"/>
<reference evidence="1" key="1">
    <citation type="submission" date="2018-05" db="EMBL/GenBank/DDBJ databases">
        <authorList>
            <person name="Lanie J.A."/>
            <person name="Ng W.-L."/>
            <person name="Kazmierczak K.M."/>
            <person name="Andrzejewski T.M."/>
            <person name="Davidsen T.M."/>
            <person name="Wayne K.J."/>
            <person name="Tettelin H."/>
            <person name="Glass J.I."/>
            <person name="Rusch D."/>
            <person name="Podicherti R."/>
            <person name="Tsui H.-C.T."/>
            <person name="Winkler M.E."/>
        </authorList>
    </citation>
    <scope>NUCLEOTIDE SEQUENCE</scope>
</reference>
<organism evidence="1">
    <name type="scientific">marine metagenome</name>
    <dbReference type="NCBI Taxonomy" id="408172"/>
    <lineage>
        <taxon>unclassified sequences</taxon>
        <taxon>metagenomes</taxon>
        <taxon>ecological metagenomes</taxon>
    </lineage>
</organism>
<dbReference type="Gene3D" id="3.40.50.880">
    <property type="match status" value="1"/>
</dbReference>
<evidence type="ECO:0008006" key="2">
    <source>
        <dbReference type="Google" id="ProtNLM"/>
    </source>
</evidence>
<dbReference type="InterPro" id="IPR029062">
    <property type="entry name" value="Class_I_gatase-like"/>
</dbReference>
<feature type="non-terminal residue" evidence="1">
    <location>
        <position position="96"/>
    </location>
</feature>
<feature type="non-terminal residue" evidence="1">
    <location>
        <position position="1"/>
    </location>
</feature>